<proteinExistence type="predicted"/>
<evidence type="ECO:0000256" key="1">
    <source>
        <dbReference type="SAM" id="MobiDB-lite"/>
    </source>
</evidence>
<accession>A0A9W7WEM6</accession>
<organism evidence="2 3">
    <name type="scientific">Triplophysa rosa</name>
    <name type="common">Cave loach</name>
    <dbReference type="NCBI Taxonomy" id="992332"/>
    <lineage>
        <taxon>Eukaryota</taxon>
        <taxon>Metazoa</taxon>
        <taxon>Chordata</taxon>
        <taxon>Craniata</taxon>
        <taxon>Vertebrata</taxon>
        <taxon>Euteleostomi</taxon>
        <taxon>Actinopterygii</taxon>
        <taxon>Neopterygii</taxon>
        <taxon>Teleostei</taxon>
        <taxon>Ostariophysi</taxon>
        <taxon>Cypriniformes</taxon>
        <taxon>Nemacheilidae</taxon>
        <taxon>Triplophysa</taxon>
    </lineage>
</organism>
<protein>
    <submittedName>
        <fullName evidence="2">Uncharacterized protein</fullName>
    </submittedName>
</protein>
<evidence type="ECO:0000313" key="2">
    <source>
        <dbReference type="EMBL" id="KAI7796279.1"/>
    </source>
</evidence>
<gene>
    <name evidence="2" type="ORF">IRJ41_020488</name>
</gene>
<name>A0A9W7WEM6_TRIRA</name>
<keyword evidence="3" id="KW-1185">Reference proteome</keyword>
<feature type="region of interest" description="Disordered" evidence="1">
    <location>
        <begin position="1"/>
        <end position="32"/>
    </location>
</feature>
<evidence type="ECO:0000313" key="3">
    <source>
        <dbReference type="Proteomes" id="UP001059041"/>
    </source>
</evidence>
<dbReference type="EMBL" id="JAFHDT010000019">
    <property type="protein sequence ID" value="KAI7796279.1"/>
    <property type="molecule type" value="Genomic_DNA"/>
</dbReference>
<sequence length="76" mass="8888">MTRDMNKTTVKEPNVMKGKQRKKALGDKAKLTEKQGAVEDRAEFTRVIREHLKVEQKNSIDLFFRPNCKSFVQMSF</sequence>
<reference evidence="2" key="1">
    <citation type="submission" date="2021-02" db="EMBL/GenBank/DDBJ databases">
        <title>Comparative genomics reveals that relaxation of natural selection precedes convergent phenotypic evolution of cavefish.</title>
        <authorList>
            <person name="Peng Z."/>
        </authorList>
    </citation>
    <scope>NUCLEOTIDE SEQUENCE</scope>
    <source>
        <tissue evidence="2">Muscle</tissue>
    </source>
</reference>
<dbReference type="Proteomes" id="UP001059041">
    <property type="component" value="Linkage Group LG19"/>
</dbReference>
<comment type="caution">
    <text evidence="2">The sequence shown here is derived from an EMBL/GenBank/DDBJ whole genome shotgun (WGS) entry which is preliminary data.</text>
</comment>
<dbReference type="AlphaFoldDB" id="A0A9W7WEM6"/>
<feature type="compositionally biased region" description="Basic and acidic residues" evidence="1">
    <location>
        <begin position="1"/>
        <end position="10"/>
    </location>
</feature>